<keyword evidence="6" id="KW-1185">Reference proteome</keyword>
<dbReference type="InterPro" id="IPR003423">
    <property type="entry name" value="OMP_efflux"/>
</dbReference>
<comment type="similarity">
    <text evidence="1 2">Belongs to the outer membrane factor (OMF) (TC 1.B.17) family.</text>
</comment>
<proteinExistence type="inferred from homology"/>
<evidence type="ECO:0000256" key="1">
    <source>
        <dbReference type="ARBA" id="ARBA00007613"/>
    </source>
</evidence>
<dbReference type="GO" id="GO:0015562">
    <property type="term" value="F:efflux transmembrane transporter activity"/>
    <property type="evidence" value="ECO:0007669"/>
    <property type="project" value="InterPro"/>
</dbReference>
<dbReference type="PROSITE" id="PS51257">
    <property type="entry name" value="PROKAR_LIPOPROTEIN"/>
    <property type="match status" value="1"/>
</dbReference>
<sequence>MKRIALSLAGLGAIVLVVGCRMGPNYKRPVIANSPASFRGITAPDIQQAPGATPLGAQKWNTVFTDPVLQELIAEAIKNNYDVKIAADRVLEQQAQLGITRAAQFPTLSLGGTFTASGGNNTSGSSSTTNSGTSSSSTTGNHQYGGITASAAWNLDFWGLYRRQTEAQRAYLRATVWAQQATYSTLVEDVATDYYELRTLDAALEVTKQTREARQRTLDLTKTLQRGGNDTLADVKQAEELLYAAEANIPDYERQIEQQENQLALLLGRNPGAVKRGWAIADTPHPVAVPVGLPSELLERRPDIRRAEELLVQANANIGAAKAQLFPQFSLSGEGGTSSSQLKALLDSKNFYYEAYGSVSQQIFDGGKLRNNLRYYRAQDQEYIDTYQQTIAGALRDVSNALIAYTKTREYREKQEAQVASATVAVRLADVLYRGGSTSYLQVLTSEQTLYSAQLSLATAQQQEALSLVTLYNVLGGGW</sequence>
<dbReference type="OrthoDB" id="9783163at2"/>
<reference evidence="5 6" key="1">
    <citation type="submission" date="2016-10" db="EMBL/GenBank/DDBJ databases">
        <authorList>
            <person name="de Groot N.N."/>
        </authorList>
    </citation>
    <scope>NUCLEOTIDE SEQUENCE [LARGE SCALE GENOMIC DNA]</scope>
    <source>
        <strain evidence="5 6">DSM 21001</strain>
    </source>
</reference>
<dbReference type="PANTHER" id="PTHR30203">
    <property type="entry name" value="OUTER MEMBRANE CATION EFFLUX PROTEIN"/>
    <property type="match status" value="1"/>
</dbReference>
<name>A0A1I6MI42_9BACT</name>
<keyword evidence="2" id="KW-0449">Lipoprotein</keyword>
<dbReference type="NCBIfam" id="TIGR01845">
    <property type="entry name" value="outer_NodT"/>
    <property type="match status" value="1"/>
</dbReference>
<dbReference type="Pfam" id="PF02321">
    <property type="entry name" value="OEP"/>
    <property type="match status" value="2"/>
</dbReference>
<dbReference type="Proteomes" id="UP000199024">
    <property type="component" value="Unassembled WGS sequence"/>
</dbReference>
<evidence type="ECO:0000313" key="5">
    <source>
        <dbReference type="EMBL" id="SFS15281.1"/>
    </source>
</evidence>
<evidence type="ECO:0000256" key="3">
    <source>
        <dbReference type="SAM" id="Coils"/>
    </source>
</evidence>
<keyword evidence="2" id="KW-0812">Transmembrane</keyword>
<keyword evidence="2" id="KW-0472">Membrane</keyword>
<keyword evidence="3" id="KW-0175">Coiled coil</keyword>
<dbReference type="SUPFAM" id="SSF56954">
    <property type="entry name" value="Outer membrane efflux proteins (OEP)"/>
    <property type="match status" value="1"/>
</dbReference>
<dbReference type="InterPro" id="IPR010131">
    <property type="entry name" value="MdtP/NodT-like"/>
</dbReference>
<protein>
    <submittedName>
        <fullName evidence="5">Outer membrane protein, multidrug efflux system</fullName>
    </submittedName>
</protein>
<evidence type="ECO:0000256" key="4">
    <source>
        <dbReference type="SAM" id="MobiDB-lite"/>
    </source>
</evidence>
<dbReference type="EMBL" id="FOZL01000001">
    <property type="protein sequence ID" value="SFS15281.1"/>
    <property type="molecule type" value="Genomic_DNA"/>
</dbReference>
<dbReference type="STRING" id="474950.SAMN05421771_2679"/>
<gene>
    <name evidence="5" type="ORF">SAMN05421771_2679</name>
</gene>
<dbReference type="Gene3D" id="2.20.200.10">
    <property type="entry name" value="Outer membrane efflux proteins (OEP)"/>
    <property type="match status" value="1"/>
</dbReference>
<dbReference type="RefSeq" id="WP_089839581.1">
    <property type="nucleotide sequence ID" value="NZ_FOZL01000001.1"/>
</dbReference>
<keyword evidence="2" id="KW-1134">Transmembrane beta strand</keyword>
<evidence type="ECO:0000313" key="6">
    <source>
        <dbReference type="Proteomes" id="UP000199024"/>
    </source>
</evidence>
<dbReference type="PANTHER" id="PTHR30203:SF33">
    <property type="entry name" value="BLR4455 PROTEIN"/>
    <property type="match status" value="1"/>
</dbReference>
<accession>A0A1I6MI42</accession>
<feature type="coiled-coil region" evidence="3">
    <location>
        <begin position="235"/>
        <end position="269"/>
    </location>
</feature>
<feature type="region of interest" description="Disordered" evidence="4">
    <location>
        <begin position="116"/>
        <end position="140"/>
    </location>
</feature>
<organism evidence="5 6">
    <name type="scientific">Granulicella pectinivorans</name>
    <dbReference type="NCBI Taxonomy" id="474950"/>
    <lineage>
        <taxon>Bacteria</taxon>
        <taxon>Pseudomonadati</taxon>
        <taxon>Acidobacteriota</taxon>
        <taxon>Terriglobia</taxon>
        <taxon>Terriglobales</taxon>
        <taxon>Acidobacteriaceae</taxon>
        <taxon>Granulicella</taxon>
    </lineage>
</organism>
<comment type="subcellular location">
    <subcellularLocation>
        <location evidence="2">Cell membrane</location>
        <topology evidence="2">Lipid-anchor</topology>
    </subcellularLocation>
</comment>
<dbReference type="GO" id="GO:0005886">
    <property type="term" value="C:plasma membrane"/>
    <property type="evidence" value="ECO:0007669"/>
    <property type="project" value="UniProtKB-SubCell"/>
</dbReference>
<keyword evidence="2" id="KW-0564">Palmitate</keyword>
<dbReference type="Gene3D" id="1.20.1600.10">
    <property type="entry name" value="Outer membrane efflux proteins (OEP)"/>
    <property type="match status" value="1"/>
</dbReference>
<evidence type="ECO:0000256" key="2">
    <source>
        <dbReference type="RuleBase" id="RU362097"/>
    </source>
</evidence>
<dbReference type="AlphaFoldDB" id="A0A1I6MI42"/>